<name>A0A2P1GIT6_9METZ</name>
<dbReference type="Pfam" id="PF00595">
    <property type="entry name" value="PDZ"/>
    <property type="match status" value="1"/>
</dbReference>
<protein>
    <submittedName>
        <fullName evidence="4">PAR6</fullName>
    </submittedName>
</protein>
<dbReference type="Gene3D" id="3.10.20.90">
    <property type="entry name" value="Phosphatidylinositol 3-kinase Catalytic Subunit, Chain A, domain 1"/>
    <property type="match status" value="1"/>
</dbReference>
<sequence length="344" mass="38707">MSILLENYNPDLCSVFTNPQYNPDAVEVKAKFEMQFRRFNIFRGEFNQIEDFYTVIREQFGLTLDMAFHISYTDPIHQDLLPINNNDNLAKAFTTANPLIKLYLYRREDLMWEDIAKRKRGTKLPIISIGMPQDFRQVSTILYQEGQPPQVLRVKLIKHSPDQKLGFYVRDGKSVRMTTNGIERVDSFFISRLVAGGLAEGTGLLSVEDEILEVNGIEVAGKTLDQVTDIMVANSKNLILTIQPASAPKMAPNLKQSDKFASISSSFQPPNHTTGEIPNSRRIGVTPSRSSVHNSPSSVASQDLSVSLPNSNFHNEVIQVEPPLISSDNLNEACDNYLNERTKL</sequence>
<dbReference type="SUPFAM" id="SSF54277">
    <property type="entry name" value="CAD &amp; PB1 domains"/>
    <property type="match status" value="1"/>
</dbReference>
<organism evidence="4">
    <name type="scientific">Oopsacas minuta</name>
    <dbReference type="NCBI Taxonomy" id="111878"/>
    <lineage>
        <taxon>Eukaryota</taxon>
        <taxon>Metazoa</taxon>
        <taxon>Porifera</taxon>
        <taxon>Hexactinellida</taxon>
        <taxon>Hexasterophora</taxon>
        <taxon>Lyssacinosida</taxon>
        <taxon>Leucopsacidae</taxon>
        <taxon>Oopsacas</taxon>
    </lineage>
</organism>
<dbReference type="OrthoDB" id="5868434at2759"/>
<reference evidence="4" key="1">
    <citation type="submission" date="2017-09" db="EMBL/GenBank/DDBJ databases">
        <title>New genomic data challenges the traditional vision of epithelium evolution in sponges and ctenophores.</title>
        <authorList>
            <person name="Belahbib H."/>
            <person name="Renard E."/>
            <person name="Santini S."/>
            <person name="Jourda C."/>
            <person name="Claverie J.-M."/>
            <person name="Borchiellini C."/>
            <person name="Le Bivic A."/>
        </authorList>
    </citation>
    <scope>NUCLEOTIDE SEQUENCE</scope>
    <source>
        <strain evidence="4">ID2</strain>
    </source>
</reference>
<feature type="compositionally biased region" description="Polar residues" evidence="1">
    <location>
        <begin position="266"/>
        <end position="277"/>
    </location>
</feature>
<dbReference type="PROSITE" id="PS51745">
    <property type="entry name" value="PB1"/>
    <property type="match status" value="1"/>
</dbReference>
<dbReference type="PANTHER" id="PTHR14102:SF11">
    <property type="entry name" value="LD29223P"/>
    <property type="match status" value="1"/>
</dbReference>
<dbReference type="AlphaFoldDB" id="A0A2P1GIT6"/>
<dbReference type="Proteomes" id="UP001165289">
    <property type="component" value="Unassembled WGS sequence"/>
</dbReference>
<dbReference type="InterPro" id="IPR051741">
    <property type="entry name" value="PAR6_homolog"/>
</dbReference>
<gene>
    <name evidence="5" type="ORF">LOD99_3914</name>
</gene>
<feature type="compositionally biased region" description="Low complexity" evidence="1">
    <location>
        <begin position="287"/>
        <end position="301"/>
    </location>
</feature>
<reference evidence="5 6" key="3">
    <citation type="journal article" date="2023" name="BMC Biol.">
        <title>The compact genome of the sponge Oopsacas minuta (Hexactinellida) is lacking key metazoan core genes.</title>
        <authorList>
            <person name="Santini S."/>
            <person name="Schenkelaars Q."/>
            <person name="Jourda C."/>
            <person name="Duchesne M."/>
            <person name="Belahbib H."/>
            <person name="Rocher C."/>
            <person name="Selva M."/>
            <person name="Riesgo A."/>
            <person name="Vervoort M."/>
            <person name="Leys S.P."/>
            <person name="Kodjabachian L."/>
            <person name="Le Bivic A."/>
            <person name="Borchiellini C."/>
            <person name="Claverie J.M."/>
            <person name="Renard E."/>
        </authorList>
    </citation>
    <scope>NUCLEOTIDE SEQUENCE [LARGE SCALE GENOMIC DNA]</scope>
    <source>
        <strain evidence="5">SPO-2</strain>
    </source>
</reference>
<proteinExistence type="evidence at transcript level"/>
<evidence type="ECO:0000259" key="3">
    <source>
        <dbReference type="PROSITE" id="PS51745"/>
    </source>
</evidence>
<evidence type="ECO:0000313" key="4">
    <source>
        <dbReference type="EMBL" id="AVM85895.1"/>
    </source>
</evidence>
<feature type="region of interest" description="Disordered" evidence="1">
    <location>
        <begin position="266"/>
        <end position="304"/>
    </location>
</feature>
<evidence type="ECO:0000313" key="5">
    <source>
        <dbReference type="EMBL" id="KAI6653078.1"/>
    </source>
</evidence>
<dbReference type="SMART" id="SM00666">
    <property type="entry name" value="PB1"/>
    <property type="match status" value="1"/>
</dbReference>
<dbReference type="CDD" id="cd06718">
    <property type="entry name" value="PDZ_Par6-like"/>
    <property type="match status" value="1"/>
</dbReference>
<dbReference type="InterPro" id="IPR036034">
    <property type="entry name" value="PDZ_sf"/>
</dbReference>
<feature type="domain" description="PB1" evidence="3">
    <location>
        <begin position="25"/>
        <end position="109"/>
    </location>
</feature>
<dbReference type="SUPFAM" id="SSF50156">
    <property type="entry name" value="PDZ domain-like"/>
    <property type="match status" value="1"/>
</dbReference>
<dbReference type="EMBL" id="JAKMXF010000295">
    <property type="protein sequence ID" value="KAI6653078.1"/>
    <property type="molecule type" value="Genomic_DNA"/>
</dbReference>
<dbReference type="InterPro" id="IPR001478">
    <property type="entry name" value="PDZ"/>
</dbReference>
<dbReference type="GO" id="GO:0007098">
    <property type="term" value="P:centrosome cycle"/>
    <property type="evidence" value="ECO:0007669"/>
    <property type="project" value="TreeGrafter"/>
</dbReference>
<dbReference type="InterPro" id="IPR000270">
    <property type="entry name" value="PB1_dom"/>
</dbReference>
<accession>A0A2P1GIT6</accession>
<dbReference type="EMBL" id="MF959450">
    <property type="protein sequence ID" value="AVM85895.1"/>
    <property type="molecule type" value="mRNA"/>
</dbReference>
<evidence type="ECO:0000313" key="6">
    <source>
        <dbReference type="Proteomes" id="UP001165289"/>
    </source>
</evidence>
<reference evidence="5" key="2">
    <citation type="submission" date="2022-02" db="EMBL/GenBank/DDBJ databases">
        <authorList>
            <person name="Santini S."/>
            <person name="Jourda C."/>
            <person name="Belahbib H."/>
            <person name="Rocher C."/>
            <person name="Selva M."/>
            <person name="Borchiellini C."/>
            <person name="Renard E."/>
        </authorList>
    </citation>
    <scope>NUCLEOTIDE SEQUENCE</scope>
    <source>
        <strain evidence="5">SPO-2</strain>
    </source>
</reference>
<evidence type="ECO:0000256" key="1">
    <source>
        <dbReference type="SAM" id="MobiDB-lite"/>
    </source>
</evidence>
<evidence type="ECO:0000259" key="2">
    <source>
        <dbReference type="PROSITE" id="PS50106"/>
    </source>
</evidence>
<dbReference type="InterPro" id="IPR053793">
    <property type="entry name" value="PB1-like"/>
</dbReference>
<dbReference type="Gene3D" id="2.30.42.10">
    <property type="match status" value="1"/>
</dbReference>
<feature type="domain" description="PDZ" evidence="2">
    <location>
        <begin position="153"/>
        <end position="246"/>
    </location>
</feature>
<dbReference type="PROSITE" id="PS50106">
    <property type="entry name" value="PDZ"/>
    <property type="match status" value="1"/>
</dbReference>
<keyword evidence="6" id="KW-1185">Reference proteome</keyword>
<feature type="non-terminal residue" evidence="4">
    <location>
        <position position="344"/>
    </location>
</feature>
<dbReference type="Pfam" id="PF00564">
    <property type="entry name" value="PB1"/>
    <property type="match status" value="1"/>
</dbReference>
<dbReference type="PANTHER" id="PTHR14102">
    <property type="entry name" value="PAR-6-RELATED"/>
    <property type="match status" value="1"/>
</dbReference>
<dbReference type="SMART" id="SM00228">
    <property type="entry name" value="PDZ"/>
    <property type="match status" value="1"/>
</dbReference>